<dbReference type="InterPro" id="IPR001638">
    <property type="entry name" value="Solute-binding_3/MltF_N"/>
</dbReference>
<dbReference type="InterPro" id="IPR018313">
    <property type="entry name" value="SBP_3_CS"/>
</dbReference>
<dbReference type="InterPro" id="IPR001320">
    <property type="entry name" value="Iontro_rcpt_C"/>
</dbReference>
<dbReference type="Proteomes" id="UP000298649">
    <property type="component" value="Plasmid pAtCFBP7129b"/>
</dbReference>
<dbReference type="PANTHER" id="PTHR35936">
    <property type="entry name" value="MEMBRANE-BOUND LYTIC MUREIN TRANSGLYCOSYLASE F"/>
    <property type="match status" value="1"/>
</dbReference>
<dbReference type="GO" id="GO:0042597">
    <property type="term" value="C:periplasmic space"/>
    <property type="evidence" value="ECO:0007669"/>
    <property type="project" value="UniProtKB-SubCell"/>
</dbReference>
<dbReference type="EMBL" id="CP039925">
    <property type="protein sequence ID" value="QCL98238.1"/>
    <property type="molecule type" value="Genomic_DNA"/>
</dbReference>
<feature type="domain" description="Solute-binding protein family 3/N-terminal" evidence="6">
    <location>
        <begin position="27"/>
        <end position="275"/>
    </location>
</feature>
<dbReference type="Gene3D" id="3.40.190.10">
    <property type="entry name" value="Periplasmic binding protein-like II"/>
    <property type="match status" value="2"/>
</dbReference>
<protein>
    <submittedName>
        <fullName evidence="8">Transporter substrate-binding domain-containing protein</fullName>
    </submittedName>
</protein>
<reference evidence="8 9" key="1">
    <citation type="submission" date="2019-04" db="EMBL/GenBank/DDBJ databases">
        <title>Complete genome sequence of Agrobacterium tumefaciens CFBP7129.</title>
        <authorList>
            <person name="Haryono M."/>
            <person name="Lin Y.-C."/>
            <person name="Lai E.-M."/>
            <person name="Kuo C.-H."/>
        </authorList>
    </citation>
    <scope>NUCLEOTIDE SEQUENCE [LARGE SCALE GENOMIC DNA]</scope>
    <source>
        <strain evidence="8 9">CFBP7129</strain>
        <plasmid evidence="9">patcfbp7129b</plasmid>
    </source>
</reference>
<geneLocation type="plasmid" evidence="9">
    <name>patcfbp7129b</name>
</geneLocation>
<proteinExistence type="inferred from homology"/>
<dbReference type="SMART" id="SM00062">
    <property type="entry name" value="PBPb"/>
    <property type="match status" value="1"/>
</dbReference>
<comment type="subcellular location">
    <subcellularLocation>
        <location evidence="1">Periplasm</location>
    </subcellularLocation>
</comment>
<evidence type="ECO:0000256" key="5">
    <source>
        <dbReference type="SAM" id="SignalP"/>
    </source>
</evidence>
<feature type="chain" id="PRO_5020284209" evidence="5">
    <location>
        <begin position="23"/>
        <end position="280"/>
    </location>
</feature>
<feature type="domain" description="Ionotropic glutamate receptor C-terminal" evidence="7">
    <location>
        <begin position="27"/>
        <end position="274"/>
    </location>
</feature>
<dbReference type="AlphaFoldDB" id="A0A4D7YST8"/>
<dbReference type="GO" id="GO:0015276">
    <property type="term" value="F:ligand-gated monoatomic ion channel activity"/>
    <property type="evidence" value="ECO:0007669"/>
    <property type="project" value="InterPro"/>
</dbReference>
<keyword evidence="3 5" id="KW-0732">Signal</keyword>
<evidence type="ECO:0000256" key="1">
    <source>
        <dbReference type="ARBA" id="ARBA00004418"/>
    </source>
</evidence>
<comment type="similarity">
    <text evidence="2 4">Belongs to the bacterial solute-binding protein 3 family.</text>
</comment>
<evidence type="ECO:0000256" key="4">
    <source>
        <dbReference type="RuleBase" id="RU003744"/>
    </source>
</evidence>
<dbReference type="Pfam" id="PF00497">
    <property type="entry name" value="SBP_bac_3"/>
    <property type="match status" value="1"/>
</dbReference>
<evidence type="ECO:0000313" key="8">
    <source>
        <dbReference type="EMBL" id="QCL98238.1"/>
    </source>
</evidence>
<evidence type="ECO:0000313" key="9">
    <source>
        <dbReference type="Proteomes" id="UP000298649"/>
    </source>
</evidence>
<organism evidence="8 9">
    <name type="scientific">Agrobacterium tumefaciens</name>
    <dbReference type="NCBI Taxonomy" id="358"/>
    <lineage>
        <taxon>Bacteria</taxon>
        <taxon>Pseudomonadati</taxon>
        <taxon>Pseudomonadota</taxon>
        <taxon>Alphaproteobacteria</taxon>
        <taxon>Hyphomicrobiales</taxon>
        <taxon>Rhizobiaceae</taxon>
        <taxon>Rhizobium/Agrobacterium group</taxon>
        <taxon>Agrobacterium</taxon>
        <taxon>Agrobacterium tumefaciens complex</taxon>
    </lineage>
</organism>
<evidence type="ECO:0000256" key="2">
    <source>
        <dbReference type="ARBA" id="ARBA00010333"/>
    </source>
</evidence>
<dbReference type="SMART" id="SM00079">
    <property type="entry name" value="PBPe"/>
    <property type="match status" value="1"/>
</dbReference>
<dbReference type="RefSeq" id="WP_137006487.1">
    <property type="nucleotide sequence ID" value="NZ_CP039925.1"/>
</dbReference>
<name>A0A4D7YST8_AGRTU</name>
<dbReference type="GO" id="GO:0016020">
    <property type="term" value="C:membrane"/>
    <property type="evidence" value="ECO:0007669"/>
    <property type="project" value="InterPro"/>
</dbReference>
<dbReference type="PANTHER" id="PTHR35936:SF19">
    <property type="entry name" value="AMINO-ACID-BINDING PROTEIN YXEM-RELATED"/>
    <property type="match status" value="1"/>
</dbReference>
<evidence type="ECO:0000259" key="6">
    <source>
        <dbReference type="SMART" id="SM00062"/>
    </source>
</evidence>
<gene>
    <name evidence="8" type="ORF">CFBP7129_29150</name>
</gene>
<evidence type="ECO:0000256" key="3">
    <source>
        <dbReference type="ARBA" id="ARBA00022729"/>
    </source>
</evidence>
<feature type="signal peptide" evidence="5">
    <location>
        <begin position="1"/>
        <end position="22"/>
    </location>
</feature>
<evidence type="ECO:0000259" key="7">
    <source>
        <dbReference type="SMART" id="SM00079"/>
    </source>
</evidence>
<accession>A0A4D7YST8</accession>
<dbReference type="PROSITE" id="PS01039">
    <property type="entry name" value="SBP_BACTERIAL_3"/>
    <property type="match status" value="1"/>
</dbReference>
<sequence>MKVSQLLCLLPILAVLVCHANAQESETITIATEGAFPPWNSVNSSGEVEGFDVDVGKALCERAKISCRFVAQAWDGIIPGLTVGKYDAVMAGMSITEKRKKVIAFSEPYARTSNYFVLANSAGLPAMDPATVVDLSSDNSANRRLLEALRSNLKGRILGVQGATNAEAFVREVLGDDVEIRTYDKQDNLNLDLLAGRIDGGLADYSVWKAFLDADGGKVASLYGPRISGGVFGPGVGIGLRKNDSNLISLFNRAILAMKQEGTLKSVSIKWFGIDMVSTP</sequence>
<dbReference type="SUPFAM" id="SSF53850">
    <property type="entry name" value="Periplasmic binding protein-like II"/>
    <property type="match status" value="1"/>
</dbReference>
<keyword evidence="8" id="KW-0614">Plasmid</keyword>